<comment type="pathway">
    <text evidence="1">Cofactor biosynthesis; thiamine diphosphate biosynthesis.</text>
</comment>
<dbReference type="UniPathway" id="UPA00060">
    <property type="reaction ID" value="UER00138"/>
</dbReference>
<keyword evidence="11" id="KW-1185">Reference proteome</keyword>
<dbReference type="Proteomes" id="UP000239406">
    <property type="component" value="Unassembled WGS sequence"/>
</dbReference>
<keyword evidence="5 9" id="KW-0418">Kinase</keyword>
<keyword evidence="4" id="KW-0547">Nucleotide-binding</keyword>
<evidence type="ECO:0000256" key="3">
    <source>
        <dbReference type="ARBA" id="ARBA00022679"/>
    </source>
</evidence>
<feature type="region of interest" description="Disordered" evidence="7">
    <location>
        <begin position="259"/>
        <end position="282"/>
    </location>
</feature>
<feature type="domain" description="Pyridoxamine kinase/Phosphomethylpyrimidine kinase" evidence="8">
    <location>
        <begin position="21"/>
        <end position="267"/>
    </location>
</feature>
<keyword evidence="3" id="KW-0808">Transferase</keyword>
<evidence type="ECO:0000313" key="11">
    <source>
        <dbReference type="Proteomes" id="UP000239406"/>
    </source>
</evidence>
<accession>A0A2S5T6J7</accession>
<dbReference type="GO" id="GO:0008972">
    <property type="term" value="F:phosphomethylpyrimidine kinase activity"/>
    <property type="evidence" value="ECO:0007669"/>
    <property type="project" value="InterPro"/>
</dbReference>
<evidence type="ECO:0000256" key="7">
    <source>
        <dbReference type="SAM" id="MobiDB-lite"/>
    </source>
</evidence>
<evidence type="ECO:0000256" key="4">
    <source>
        <dbReference type="ARBA" id="ARBA00022741"/>
    </source>
</evidence>
<organism evidence="9 11">
    <name type="scientific">Caldimonas thermodepolymerans</name>
    <dbReference type="NCBI Taxonomy" id="215580"/>
    <lineage>
        <taxon>Bacteria</taxon>
        <taxon>Pseudomonadati</taxon>
        <taxon>Pseudomonadota</taxon>
        <taxon>Betaproteobacteria</taxon>
        <taxon>Burkholderiales</taxon>
        <taxon>Sphaerotilaceae</taxon>
        <taxon>Caldimonas</taxon>
    </lineage>
</organism>
<dbReference type="InterPro" id="IPR029056">
    <property type="entry name" value="Ribokinase-like"/>
</dbReference>
<gene>
    <name evidence="9" type="primary">thiD</name>
    <name evidence="9" type="ORF">C1702_05630</name>
    <name evidence="10" type="ORF">EV676_101611</name>
</gene>
<keyword evidence="6" id="KW-0067">ATP-binding</keyword>
<dbReference type="RefSeq" id="WP_104356714.1">
    <property type="nucleotide sequence ID" value="NZ_CALFFA010000021.1"/>
</dbReference>
<dbReference type="Proteomes" id="UP000294772">
    <property type="component" value="Unassembled WGS sequence"/>
</dbReference>
<evidence type="ECO:0000256" key="2">
    <source>
        <dbReference type="ARBA" id="ARBA00012135"/>
    </source>
</evidence>
<dbReference type="Pfam" id="PF08543">
    <property type="entry name" value="Phos_pyr_kin"/>
    <property type="match status" value="1"/>
</dbReference>
<dbReference type="PANTHER" id="PTHR20858">
    <property type="entry name" value="PHOSPHOMETHYLPYRIMIDINE KINASE"/>
    <property type="match status" value="1"/>
</dbReference>
<dbReference type="CDD" id="cd01169">
    <property type="entry name" value="HMPP_kinase"/>
    <property type="match status" value="1"/>
</dbReference>
<dbReference type="SUPFAM" id="SSF53613">
    <property type="entry name" value="Ribokinase-like"/>
    <property type="match status" value="1"/>
</dbReference>
<dbReference type="NCBIfam" id="TIGR00097">
    <property type="entry name" value="HMP-P_kinase"/>
    <property type="match status" value="1"/>
</dbReference>
<evidence type="ECO:0000256" key="5">
    <source>
        <dbReference type="ARBA" id="ARBA00022777"/>
    </source>
</evidence>
<reference evidence="9 11" key="1">
    <citation type="submission" date="2018-02" db="EMBL/GenBank/DDBJ databases">
        <title>Reclassifiation of [Polyangium] brachysporum DSM 7029 as Guopingzhaonella breviflexa gen. nov., sp. nov., a member of the family Comamonadaceae.</title>
        <authorList>
            <person name="Tang B."/>
        </authorList>
    </citation>
    <scope>NUCLEOTIDE SEQUENCE [LARGE SCALE GENOMIC DNA]</scope>
    <source>
        <strain evidence="9 11">DSM 15344</strain>
    </source>
</reference>
<evidence type="ECO:0000313" key="10">
    <source>
        <dbReference type="EMBL" id="TCP10027.1"/>
    </source>
</evidence>
<dbReference type="GO" id="GO:0008902">
    <property type="term" value="F:hydroxymethylpyrimidine kinase activity"/>
    <property type="evidence" value="ECO:0007669"/>
    <property type="project" value="UniProtKB-EC"/>
</dbReference>
<dbReference type="EMBL" id="PSNY01000005">
    <property type="protein sequence ID" value="PPE70625.1"/>
    <property type="molecule type" value="Genomic_DNA"/>
</dbReference>
<name>A0A2S5T6J7_9BURK</name>
<evidence type="ECO:0000259" key="8">
    <source>
        <dbReference type="Pfam" id="PF08543"/>
    </source>
</evidence>
<dbReference type="EMBL" id="SLXF01000001">
    <property type="protein sequence ID" value="TCP10027.1"/>
    <property type="molecule type" value="Genomic_DNA"/>
</dbReference>
<comment type="caution">
    <text evidence="9">The sequence shown here is derived from an EMBL/GenBank/DDBJ whole genome shotgun (WGS) entry which is preliminary data.</text>
</comment>
<dbReference type="EC" id="2.7.1.49" evidence="2"/>
<dbReference type="GO" id="GO:0009229">
    <property type="term" value="P:thiamine diphosphate biosynthetic process"/>
    <property type="evidence" value="ECO:0007669"/>
    <property type="project" value="UniProtKB-UniPathway"/>
</dbReference>
<reference evidence="10 12" key="2">
    <citation type="submission" date="2019-03" db="EMBL/GenBank/DDBJ databases">
        <title>Genomic Encyclopedia of Type Strains, Phase IV (KMG-IV): sequencing the most valuable type-strain genomes for metagenomic binning, comparative biology and taxonomic classification.</title>
        <authorList>
            <person name="Goeker M."/>
        </authorList>
    </citation>
    <scope>NUCLEOTIDE SEQUENCE [LARGE SCALE GENOMIC DNA]</scope>
    <source>
        <strain evidence="10 12">DSM 15264</strain>
    </source>
</reference>
<evidence type="ECO:0000256" key="1">
    <source>
        <dbReference type="ARBA" id="ARBA00004948"/>
    </source>
</evidence>
<dbReference type="FunFam" id="3.40.1190.20:FF:000003">
    <property type="entry name" value="Phosphomethylpyrimidine kinase ThiD"/>
    <property type="match status" value="1"/>
</dbReference>
<proteinExistence type="predicted"/>
<dbReference type="Gene3D" id="3.40.1190.20">
    <property type="match status" value="1"/>
</dbReference>
<dbReference type="GO" id="GO:0005524">
    <property type="term" value="F:ATP binding"/>
    <property type="evidence" value="ECO:0007669"/>
    <property type="project" value="UniProtKB-KW"/>
</dbReference>
<dbReference type="AlphaFoldDB" id="A0A2S5T6J7"/>
<evidence type="ECO:0000313" key="12">
    <source>
        <dbReference type="Proteomes" id="UP000294772"/>
    </source>
</evidence>
<dbReference type="InterPro" id="IPR013749">
    <property type="entry name" value="PM/HMP-P_kinase-1"/>
</dbReference>
<dbReference type="OrthoDB" id="9810880at2"/>
<sequence>MQASVSPPLAYLRVLTIAGSDSGGCAGIQADLKTFQALGCFGMSAITAITVQNTVGVRAIHAVPLDILQGQIDAVLEDIGADAIKIGMLHAPEVAELVAAALDRHGARQVVFDPVMVAAGGDRLIADETVEVLVQRMFPRATLITPNLDEAALLLGRPLRSAEDLEPAARELVALGAPAVLLKGGHLAGETVVDVLATAQGEVRRYESPRIDTRNLHGAGCTLSSAVAARLAHGDRLHKAVEAARRYVWQALSAGAPVRTGGGRGPLNHAFDPQPVRAAARG</sequence>
<dbReference type="GO" id="GO:0009228">
    <property type="term" value="P:thiamine biosynthetic process"/>
    <property type="evidence" value="ECO:0007669"/>
    <property type="project" value="InterPro"/>
</dbReference>
<dbReference type="GO" id="GO:0005829">
    <property type="term" value="C:cytosol"/>
    <property type="evidence" value="ECO:0007669"/>
    <property type="project" value="TreeGrafter"/>
</dbReference>
<dbReference type="PANTHER" id="PTHR20858:SF17">
    <property type="entry name" value="HYDROXYMETHYLPYRIMIDINE_PHOSPHOMETHYLPYRIMIDINE KINASE THI20-RELATED"/>
    <property type="match status" value="1"/>
</dbReference>
<evidence type="ECO:0000313" key="9">
    <source>
        <dbReference type="EMBL" id="PPE70625.1"/>
    </source>
</evidence>
<evidence type="ECO:0000256" key="6">
    <source>
        <dbReference type="ARBA" id="ARBA00022840"/>
    </source>
</evidence>
<dbReference type="InterPro" id="IPR004399">
    <property type="entry name" value="HMP/HMP-P_kinase_dom"/>
</dbReference>
<protein>
    <recommendedName>
        <fullName evidence="2">hydroxymethylpyrimidine kinase</fullName>
        <ecNumber evidence="2">2.7.1.49</ecNumber>
    </recommendedName>
</protein>